<dbReference type="Gene3D" id="3.40.50.150">
    <property type="entry name" value="Vaccinia Virus protein VP39"/>
    <property type="match status" value="1"/>
</dbReference>
<keyword evidence="2" id="KW-1185">Reference proteome</keyword>
<dbReference type="Proteomes" id="UP000295680">
    <property type="component" value="Unassembled WGS sequence"/>
</dbReference>
<dbReference type="SUPFAM" id="SSF53335">
    <property type="entry name" value="S-adenosyl-L-methionine-dependent methyltransferases"/>
    <property type="match status" value="1"/>
</dbReference>
<protein>
    <recommendedName>
        <fullName evidence="3">Methyltransferase family protein</fullName>
    </recommendedName>
</protein>
<name>A0A4R2JGR2_9PSEU</name>
<sequence length="305" mass="33066">MSTLERIMDLRPRRVMHIGVGSGVTVSALAPLCDELWAGDPSADTIAALRSWLCRDPEVAGRVELKVYHAFSLDALPFEHFDTVVVNASALGLSNEHAVLCLLHAVMPKLADRGAVYFTGLGNPRLLAYRNAVSRGSAGVRVPPIDPAFFAGLRTDVRGLSAVDVRLPRGSLQNPLARDRYDAVLYKQPVEPLPLAQVPTLRWHREVIDLAGMAALLGGPAPDRVRVVGVPDRWLLGVARTGRSRAACGVDPLEAVHLGERLGYRVLVTWSSSAVDHKVDLLFLHRQSADGHEPVELYQPAGGAR</sequence>
<accession>A0A4R2JGR2</accession>
<dbReference type="InterPro" id="IPR029063">
    <property type="entry name" value="SAM-dependent_MTases_sf"/>
</dbReference>
<evidence type="ECO:0000313" key="1">
    <source>
        <dbReference type="EMBL" id="TCO56098.1"/>
    </source>
</evidence>
<gene>
    <name evidence="1" type="ORF">EV192_107523</name>
</gene>
<reference evidence="1 2" key="1">
    <citation type="submission" date="2019-03" db="EMBL/GenBank/DDBJ databases">
        <title>Genomic Encyclopedia of Type Strains, Phase IV (KMG-IV): sequencing the most valuable type-strain genomes for metagenomic binning, comparative biology and taxonomic classification.</title>
        <authorList>
            <person name="Goeker M."/>
        </authorList>
    </citation>
    <scope>NUCLEOTIDE SEQUENCE [LARGE SCALE GENOMIC DNA]</scope>
    <source>
        <strain evidence="1 2">DSM 45934</strain>
    </source>
</reference>
<comment type="caution">
    <text evidence="1">The sequence shown here is derived from an EMBL/GenBank/DDBJ whole genome shotgun (WGS) entry which is preliminary data.</text>
</comment>
<proteinExistence type="predicted"/>
<organism evidence="1 2">
    <name type="scientific">Actinocrispum wychmicini</name>
    <dbReference type="NCBI Taxonomy" id="1213861"/>
    <lineage>
        <taxon>Bacteria</taxon>
        <taxon>Bacillati</taxon>
        <taxon>Actinomycetota</taxon>
        <taxon>Actinomycetes</taxon>
        <taxon>Pseudonocardiales</taxon>
        <taxon>Pseudonocardiaceae</taxon>
        <taxon>Actinocrispum</taxon>
    </lineage>
</organism>
<evidence type="ECO:0000313" key="2">
    <source>
        <dbReference type="Proteomes" id="UP000295680"/>
    </source>
</evidence>
<dbReference type="AlphaFoldDB" id="A0A4R2JGR2"/>
<dbReference type="EMBL" id="SLWS01000007">
    <property type="protein sequence ID" value="TCO56098.1"/>
    <property type="molecule type" value="Genomic_DNA"/>
</dbReference>
<evidence type="ECO:0008006" key="3">
    <source>
        <dbReference type="Google" id="ProtNLM"/>
    </source>
</evidence>